<evidence type="ECO:0000313" key="8">
    <source>
        <dbReference type="Proteomes" id="UP000033188"/>
    </source>
</evidence>
<keyword evidence="5 6" id="KW-0472">Membrane</keyword>
<feature type="transmembrane region" description="Helical" evidence="6">
    <location>
        <begin position="282"/>
        <end position="299"/>
    </location>
</feature>
<evidence type="ECO:0000256" key="4">
    <source>
        <dbReference type="ARBA" id="ARBA00022989"/>
    </source>
</evidence>
<sequence>MTKFWLSLADFVCMEIQGFPFTYKDYTTVSEDEGIDTTVAADKTVNRPSPNTDTFEETIVDPLHSIPQNSLRQMLKLPKYVEQIMWYSFSVCVDALLFELTLMPVQAVGTIMYVSQRWMMWLTTFYKKDLTDLSVSESGDTAPLDKKFMGSCDCTGGYGDPTASCRYRPKRWNTKGGFGDLCRMQCADITDSIVNDNMETDILRCVDGTEKQASDQKSQTEADVLPENNYLRNAYEILYGCFKNCKRGASSLFKVKKVTTMDDTNLLSNKDVLLINPNEACGAARFMALVMAVIILSRIDTSRVYHNIRGQPFFKLYVIFNMLEICERLCRSFGRDCTDNLMRAAIKLYKTSTNFDSRITAILNVEQLQKKTDDLKQNTNGQSFASAVITNASTRFGSQMGISYNDETEQPTHNSVVSCELRTHESKMEAHGTVPPSSPIHFGRVAQTRELIEPVACKTTGVISSPHPDAKLTKNWHHYPNELLEPSMDTLPDSVTHDASKDRQQWRSLLMEFSMCYLLVIVYIMFHTFMHLVRMLSLNIAINSSDSAMFLLMVTNNFAEIKSTVFKKYNEVSLFTIVATDSVERFHLCFDAMMVFFKMSTVRSPVNSYFTVSRWLTKMFVLEVLIDYFKHGFLLKFNRINGQIFKRYTEVLMGDVVLSRCWRIKQQLVNFNFRVTCKGTYSFSHIPSRRLGFMPSPIVTLIVCNIPYIRNMLTFWRFLGAVFIWLTLFFAKIVSSILLVAHGIRKRKNLLRLKSPMDKIGAL</sequence>
<proteinExistence type="inferred from homology"/>
<evidence type="ECO:0000313" key="7">
    <source>
        <dbReference type="EMBL" id="CDR95348.1"/>
    </source>
</evidence>
<dbReference type="Pfam" id="PF05346">
    <property type="entry name" value="DUF747"/>
    <property type="match status" value="1"/>
</dbReference>
<dbReference type="GO" id="GO:0005789">
    <property type="term" value="C:endoplasmic reticulum membrane"/>
    <property type="evidence" value="ECO:0007669"/>
    <property type="project" value="TreeGrafter"/>
</dbReference>
<dbReference type="Proteomes" id="UP000033188">
    <property type="component" value="Chromosome 2"/>
</dbReference>
<feature type="transmembrane region" description="Helical" evidence="6">
    <location>
        <begin position="509"/>
        <end position="530"/>
    </location>
</feature>
<dbReference type="OrthoDB" id="29023at2759"/>
<comment type="similarity">
    <text evidence="2">Belongs to the TAPT1 family.</text>
</comment>
<accession>A0A061D451</accession>
<dbReference type="PANTHER" id="PTHR13317:SF4">
    <property type="entry name" value="TRANSMEMBRANE ANTERIOR POSTERIOR TRANSFORMATION PROTEIN 1 HOMOLOG"/>
    <property type="match status" value="1"/>
</dbReference>
<name>A0A061D451_BABBI</name>
<evidence type="ECO:0000256" key="3">
    <source>
        <dbReference type="ARBA" id="ARBA00022692"/>
    </source>
</evidence>
<organism evidence="7 8">
    <name type="scientific">Babesia bigemina</name>
    <dbReference type="NCBI Taxonomy" id="5866"/>
    <lineage>
        <taxon>Eukaryota</taxon>
        <taxon>Sar</taxon>
        <taxon>Alveolata</taxon>
        <taxon>Apicomplexa</taxon>
        <taxon>Aconoidasida</taxon>
        <taxon>Piroplasmida</taxon>
        <taxon>Babesiidae</taxon>
        <taxon>Babesia</taxon>
    </lineage>
</organism>
<evidence type="ECO:0000256" key="1">
    <source>
        <dbReference type="ARBA" id="ARBA00004141"/>
    </source>
</evidence>
<dbReference type="OMA" id="NMLEICE"/>
<gene>
    <name evidence="7" type="ORF">BBBOND_0205060</name>
</gene>
<dbReference type="PANTHER" id="PTHR13317">
    <property type="entry name" value="TRANSMEMBRANE ANTERIOR POSTERIOR TRANSFORMATION PROTEIN 1 HOMOLOG"/>
    <property type="match status" value="1"/>
</dbReference>
<dbReference type="RefSeq" id="XP_012767534.1">
    <property type="nucleotide sequence ID" value="XM_012912080.1"/>
</dbReference>
<dbReference type="KEGG" id="bbig:BBBOND_0205060"/>
<dbReference type="VEuPathDB" id="PiroplasmaDB:BBBOND_0205060"/>
<evidence type="ECO:0000256" key="5">
    <source>
        <dbReference type="ARBA" id="ARBA00023136"/>
    </source>
</evidence>
<dbReference type="AlphaFoldDB" id="A0A061D451"/>
<feature type="transmembrane region" description="Helical" evidence="6">
    <location>
        <begin position="715"/>
        <end position="744"/>
    </location>
</feature>
<evidence type="ECO:0000256" key="2">
    <source>
        <dbReference type="ARBA" id="ARBA00008803"/>
    </source>
</evidence>
<comment type="subcellular location">
    <subcellularLocation>
        <location evidence="1">Membrane</location>
        <topology evidence="1">Multi-pass membrane protein</topology>
    </subcellularLocation>
</comment>
<dbReference type="InterPro" id="IPR008010">
    <property type="entry name" value="Tatp1"/>
</dbReference>
<keyword evidence="4 6" id="KW-1133">Transmembrane helix</keyword>
<reference evidence="8" key="1">
    <citation type="submission" date="2014-06" db="EMBL/GenBank/DDBJ databases">
        <authorList>
            <person name="Aslett M."/>
            <person name="De Silva N."/>
        </authorList>
    </citation>
    <scope>NUCLEOTIDE SEQUENCE [LARGE SCALE GENOMIC DNA]</scope>
    <source>
        <strain evidence="8">Bond</strain>
    </source>
</reference>
<evidence type="ECO:0000256" key="6">
    <source>
        <dbReference type="SAM" id="Phobius"/>
    </source>
</evidence>
<keyword evidence="3 6" id="KW-0812">Transmembrane</keyword>
<protein>
    <submittedName>
        <fullName evidence="7">Eukaryotic membrane protein, putative</fullName>
    </submittedName>
</protein>
<dbReference type="STRING" id="5866.A0A061D451"/>
<dbReference type="EMBL" id="LK391708">
    <property type="protein sequence ID" value="CDR95348.1"/>
    <property type="molecule type" value="Genomic_DNA"/>
</dbReference>
<keyword evidence="8" id="KW-1185">Reference proteome</keyword>
<dbReference type="GeneID" id="24563889"/>